<protein>
    <submittedName>
        <fullName evidence="2">Uncharacterized protein</fullName>
    </submittedName>
</protein>
<evidence type="ECO:0000256" key="1">
    <source>
        <dbReference type="SAM" id="Phobius"/>
    </source>
</evidence>
<sequence>MLESWSEFKSKEVVAAMWDILSYALIWTVWRVRNEVIFRDRVADCNKILQRVKATIWGWLNISKKSMELRKQITFTDVLFGWRYVMVEQW</sequence>
<dbReference type="EMBL" id="JABWDY010043089">
    <property type="protein sequence ID" value="KAF5176189.1"/>
    <property type="molecule type" value="Genomic_DNA"/>
</dbReference>
<reference evidence="2 3" key="1">
    <citation type="submission" date="2020-06" db="EMBL/GenBank/DDBJ databases">
        <title>Transcriptomic and genomic resources for Thalictrum thalictroides and T. hernandezii: Facilitating candidate gene discovery in an emerging model plant lineage.</title>
        <authorList>
            <person name="Arias T."/>
            <person name="Riano-Pachon D.M."/>
            <person name="Di Stilio V.S."/>
        </authorList>
    </citation>
    <scope>NUCLEOTIDE SEQUENCE [LARGE SCALE GENOMIC DNA]</scope>
    <source>
        <strain evidence="3">cv. WT478/WT964</strain>
        <tissue evidence="2">Leaves</tissue>
    </source>
</reference>
<keyword evidence="1" id="KW-0812">Transmembrane</keyword>
<keyword evidence="1" id="KW-0472">Membrane</keyword>
<keyword evidence="1" id="KW-1133">Transmembrane helix</keyword>
<accession>A0A7J6UUE8</accession>
<gene>
    <name evidence="2" type="ORF">FRX31_034224</name>
</gene>
<keyword evidence="3" id="KW-1185">Reference proteome</keyword>
<dbReference type="AlphaFoldDB" id="A0A7J6UUE8"/>
<dbReference type="OrthoDB" id="696485at2759"/>
<proteinExistence type="predicted"/>
<evidence type="ECO:0000313" key="3">
    <source>
        <dbReference type="Proteomes" id="UP000554482"/>
    </source>
</evidence>
<evidence type="ECO:0000313" key="2">
    <source>
        <dbReference type="EMBL" id="KAF5176189.1"/>
    </source>
</evidence>
<comment type="caution">
    <text evidence="2">The sequence shown here is derived from an EMBL/GenBank/DDBJ whole genome shotgun (WGS) entry which is preliminary data.</text>
</comment>
<name>A0A7J6UUE8_THATH</name>
<dbReference type="Proteomes" id="UP000554482">
    <property type="component" value="Unassembled WGS sequence"/>
</dbReference>
<organism evidence="2 3">
    <name type="scientific">Thalictrum thalictroides</name>
    <name type="common">Rue-anemone</name>
    <name type="synonym">Anemone thalictroides</name>
    <dbReference type="NCBI Taxonomy" id="46969"/>
    <lineage>
        <taxon>Eukaryota</taxon>
        <taxon>Viridiplantae</taxon>
        <taxon>Streptophyta</taxon>
        <taxon>Embryophyta</taxon>
        <taxon>Tracheophyta</taxon>
        <taxon>Spermatophyta</taxon>
        <taxon>Magnoliopsida</taxon>
        <taxon>Ranunculales</taxon>
        <taxon>Ranunculaceae</taxon>
        <taxon>Thalictroideae</taxon>
        <taxon>Thalictrum</taxon>
    </lineage>
</organism>
<feature type="transmembrane region" description="Helical" evidence="1">
    <location>
        <begin position="13"/>
        <end position="32"/>
    </location>
</feature>